<keyword evidence="9" id="KW-0739">Sodium transport</keyword>
<dbReference type="Pfam" id="PF03600">
    <property type="entry name" value="CitMHS"/>
    <property type="match status" value="1"/>
</dbReference>
<gene>
    <name evidence="14" type="ORF">CFOL_v3_05813</name>
</gene>
<dbReference type="PANTHER" id="PTHR43269">
    <property type="entry name" value="SODIUM/PROTON ANTIPORTER 1-RELATED"/>
    <property type="match status" value="1"/>
</dbReference>
<feature type="compositionally biased region" description="Polar residues" evidence="11">
    <location>
        <begin position="68"/>
        <end position="81"/>
    </location>
</feature>
<feature type="transmembrane region" description="Helical" evidence="12">
    <location>
        <begin position="472"/>
        <end position="495"/>
    </location>
</feature>
<comment type="subcellular location">
    <subcellularLocation>
        <location evidence="1">Membrane</location>
        <topology evidence="1">Multi-pass membrane protein</topology>
    </subcellularLocation>
</comment>
<dbReference type="InterPro" id="IPR045016">
    <property type="entry name" value="NhaD-like"/>
</dbReference>
<sequence>MTAALSIGTTHISPLNQYKKHSKPLVLSPSPTSLHSSLTFGSSICRSRGSRWHGNGVLARAEDKSRDCSSSPLLKQDQPNNEKPIKDLTPTSGSCDPLCSVDETSSQDFEANYQPKTDLLKALAIFVAAATGAVAINQSWVAANQDVAMALLFGIGYAGIIFEESLAFNKSGVGLLMAVSLWVVRSIGAPSTDIAVSELSHASAEVSEIVFFVLGAMTIVEIVDAHQGFKLVTDNITTRKPRTLLWVIGFVTFFLSAILDNLTSTIVMVSLLRKLVPPSEYRKLLGAVVVIAANAGGAWTPIGDVTTTMLWIHGQISTLQTIKGLFVPSVFSLAIPLALMSLTSEVNGKGQDSPIVLASEQMAPRGQLVLAVGIGALVFVPVFKALTGLPPYIGMLLGLGVLWILTDAIHYGESDRQKLKVPQALSRIDTQGALFFLGILLSVSSLEAAGVLRELANYLDAHIANSDLIASALGVLSAIIDNVPLVAATMGMYDLTSFPQDSEFWQLVAFCAGTGGSMLIIGSAAGVAYMGMEKVDFLWYLRKVSGFAFAGYVGGIAAYLAIQNLHSSLPTTLAEVPLLSGS</sequence>
<dbReference type="GO" id="GO:0006814">
    <property type="term" value="P:sodium ion transport"/>
    <property type="evidence" value="ECO:0007669"/>
    <property type="project" value="UniProtKB-KW"/>
</dbReference>
<keyword evidence="2" id="KW-0813">Transport</keyword>
<feature type="transmembrane region" description="Helical" evidence="12">
    <location>
        <begin position="322"/>
        <end position="342"/>
    </location>
</feature>
<comment type="caution">
    <text evidence="14">The sequence shown here is derived from an EMBL/GenBank/DDBJ whole genome shotgun (WGS) entry which is preliminary data.</text>
</comment>
<comment type="similarity">
    <text evidence="10">Belongs to the NhaD Na(+)/H(+) (TC 2.A.62) antiporter family.</text>
</comment>
<feature type="domain" description="Citrate transporter-like" evidence="13">
    <location>
        <begin position="158"/>
        <end position="491"/>
    </location>
</feature>
<evidence type="ECO:0000256" key="9">
    <source>
        <dbReference type="ARBA" id="ARBA00023201"/>
    </source>
</evidence>
<dbReference type="Proteomes" id="UP000187406">
    <property type="component" value="Unassembled WGS sequence"/>
</dbReference>
<feature type="transmembrane region" description="Helical" evidence="12">
    <location>
        <begin position="392"/>
        <end position="412"/>
    </location>
</feature>
<feature type="region of interest" description="Disordered" evidence="11">
    <location>
        <begin position="63"/>
        <end position="91"/>
    </location>
</feature>
<evidence type="ECO:0000256" key="10">
    <source>
        <dbReference type="ARBA" id="ARBA00025753"/>
    </source>
</evidence>
<proteinExistence type="inferred from homology"/>
<evidence type="ECO:0000256" key="12">
    <source>
        <dbReference type="SAM" id="Phobius"/>
    </source>
</evidence>
<dbReference type="GO" id="GO:0015297">
    <property type="term" value="F:antiporter activity"/>
    <property type="evidence" value="ECO:0007669"/>
    <property type="project" value="UniProtKB-KW"/>
</dbReference>
<feature type="transmembrane region" description="Helical" evidence="12">
    <location>
        <begin position="284"/>
        <end position="302"/>
    </location>
</feature>
<dbReference type="InterPro" id="IPR004680">
    <property type="entry name" value="Cit_transptr-like_dom"/>
</dbReference>
<evidence type="ECO:0000313" key="15">
    <source>
        <dbReference type="Proteomes" id="UP000187406"/>
    </source>
</evidence>
<feature type="transmembrane region" description="Helical" evidence="12">
    <location>
        <begin position="433"/>
        <end position="452"/>
    </location>
</feature>
<dbReference type="InParanoid" id="A0A1Q3B2V8"/>
<name>A0A1Q3B2V8_CEPFO</name>
<keyword evidence="3" id="KW-0050">Antiport</keyword>
<feature type="transmembrane region" description="Helical" evidence="12">
    <location>
        <begin position="544"/>
        <end position="562"/>
    </location>
</feature>
<evidence type="ECO:0000256" key="11">
    <source>
        <dbReference type="SAM" id="MobiDB-lite"/>
    </source>
</evidence>
<keyword evidence="5 12" id="KW-1133">Transmembrane helix</keyword>
<dbReference type="STRING" id="3775.A0A1Q3B2V8"/>
<dbReference type="PANTHER" id="PTHR43269:SF2">
    <property type="entry name" value="SODIUM_PROTON ANTIPORTER 1-RELATED"/>
    <property type="match status" value="1"/>
</dbReference>
<evidence type="ECO:0000256" key="2">
    <source>
        <dbReference type="ARBA" id="ARBA00022448"/>
    </source>
</evidence>
<feature type="transmembrane region" description="Helical" evidence="12">
    <location>
        <begin position="147"/>
        <end position="168"/>
    </location>
</feature>
<evidence type="ECO:0000256" key="1">
    <source>
        <dbReference type="ARBA" id="ARBA00004141"/>
    </source>
</evidence>
<accession>A0A1Q3B2V8</accession>
<organism evidence="14 15">
    <name type="scientific">Cephalotus follicularis</name>
    <name type="common">Albany pitcher plant</name>
    <dbReference type="NCBI Taxonomy" id="3775"/>
    <lineage>
        <taxon>Eukaryota</taxon>
        <taxon>Viridiplantae</taxon>
        <taxon>Streptophyta</taxon>
        <taxon>Embryophyta</taxon>
        <taxon>Tracheophyta</taxon>
        <taxon>Spermatophyta</taxon>
        <taxon>Magnoliopsida</taxon>
        <taxon>eudicotyledons</taxon>
        <taxon>Gunneridae</taxon>
        <taxon>Pentapetalae</taxon>
        <taxon>rosids</taxon>
        <taxon>fabids</taxon>
        <taxon>Oxalidales</taxon>
        <taxon>Cephalotaceae</taxon>
        <taxon>Cephalotus</taxon>
    </lineage>
</organism>
<dbReference type="NCBIfam" id="NF038006">
    <property type="entry name" value="NhaD_1"/>
    <property type="match status" value="1"/>
</dbReference>
<protein>
    <submittedName>
        <fullName evidence="14">CitMHS domain-containing protein</fullName>
    </submittedName>
</protein>
<keyword evidence="8 12" id="KW-0472">Membrane</keyword>
<evidence type="ECO:0000256" key="5">
    <source>
        <dbReference type="ARBA" id="ARBA00022989"/>
    </source>
</evidence>
<keyword evidence="4 12" id="KW-0812">Transmembrane</keyword>
<dbReference type="GO" id="GO:0016020">
    <property type="term" value="C:membrane"/>
    <property type="evidence" value="ECO:0007669"/>
    <property type="project" value="UniProtKB-SubCell"/>
</dbReference>
<dbReference type="OrthoDB" id="2865258at2759"/>
<evidence type="ECO:0000256" key="4">
    <source>
        <dbReference type="ARBA" id="ARBA00022692"/>
    </source>
</evidence>
<keyword evidence="6" id="KW-0915">Sodium</keyword>
<evidence type="ECO:0000313" key="14">
    <source>
        <dbReference type="EMBL" id="GAV62289.1"/>
    </source>
</evidence>
<reference evidence="15" key="1">
    <citation type="submission" date="2016-04" db="EMBL/GenBank/DDBJ databases">
        <title>Cephalotus genome sequencing.</title>
        <authorList>
            <person name="Fukushima K."/>
            <person name="Hasebe M."/>
            <person name="Fang X."/>
        </authorList>
    </citation>
    <scope>NUCLEOTIDE SEQUENCE [LARGE SCALE GENOMIC DNA]</scope>
    <source>
        <strain evidence="15">cv. St1</strain>
    </source>
</reference>
<feature type="transmembrane region" description="Helical" evidence="12">
    <location>
        <begin position="368"/>
        <end position="386"/>
    </location>
</feature>
<evidence type="ECO:0000259" key="13">
    <source>
        <dbReference type="Pfam" id="PF03600"/>
    </source>
</evidence>
<dbReference type="FunCoup" id="A0A1Q3B2V8">
    <property type="interactions" value="92"/>
</dbReference>
<keyword evidence="15" id="KW-1185">Reference proteome</keyword>
<dbReference type="EMBL" id="BDDD01000252">
    <property type="protein sequence ID" value="GAV62289.1"/>
    <property type="molecule type" value="Genomic_DNA"/>
</dbReference>
<feature type="transmembrane region" description="Helical" evidence="12">
    <location>
        <begin position="122"/>
        <end position="141"/>
    </location>
</feature>
<evidence type="ECO:0000256" key="8">
    <source>
        <dbReference type="ARBA" id="ARBA00023136"/>
    </source>
</evidence>
<dbReference type="AlphaFoldDB" id="A0A1Q3B2V8"/>
<feature type="transmembrane region" description="Helical" evidence="12">
    <location>
        <begin position="507"/>
        <end position="532"/>
    </location>
</feature>
<evidence type="ECO:0000256" key="6">
    <source>
        <dbReference type="ARBA" id="ARBA00023053"/>
    </source>
</evidence>
<evidence type="ECO:0000256" key="7">
    <source>
        <dbReference type="ARBA" id="ARBA00023065"/>
    </source>
</evidence>
<feature type="transmembrane region" description="Helical" evidence="12">
    <location>
        <begin position="243"/>
        <end position="272"/>
    </location>
</feature>
<evidence type="ECO:0000256" key="3">
    <source>
        <dbReference type="ARBA" id="ARBA00022449"/>
    </source>
</evidence>
<keyword evidence="7" id="KW-0406">Ion transport</keyword>